<evidence type="ECO:0000313" key="2">
    <source>
        <dbReference type="Proteomes" id="UP000038045"/>
    </source>
</evidence>
<dbReference type="PANTHER" id="PTHR11362:SF82">
    <property type="entry name" value="PHOSPHATIDYLETHANOLAMINE-BINDING PROTEIN 4"/>
    <property type="match status" value="1"/>
</dbReference>
<dbReference type="Proteomes" id="UP000038045">
    <property type="component" value="Unplaced"/>
</dbReference>
<dbReference type="AlphaFoldDB" id="A0A0N4ZIC6"/>
<dbReference type="InterPro" id="IPR036610">
    <property type="entry name" value="PEBP-like_sf"/>
</dbReference>
<dbReference type="InterPro" id="IPR035810">
    <property type="entry name" value="PEBP_euk"/>
</dbReference>
<accession>A0A0N4ZIC6</accession>
<reference evidence="3" key="1">
    <citation type="submission" date="2017-02" db="UniProtKB">
        <authorList>
            <consortium name="WormBaseParasite"/>
        </authorList>
    </citation>
    <scope>IDENTIFICATION</scope>
</reference>
<evidence type="ECO:0000313" key="3">
    <source>
        <dbReference type="WBParaSite" id="PTRK_0000768200.1"/>
    </source>
</evidence>
<name>A0A0N4ZIC6_PARTI</name>
<dbReference type="PROSITE" id="PS01220">
    <property type="entry name" value="PBP"/>
    <property type="match status" value="1"/>
</dbReference>
<dbReference type="SUPFAM" id="SSF49777">
    <property type="entry name" value="PEBP-like"/>
    <property type="match status" value="1"/>
</dbReference>
<organism evidence="2 3">
    <name type="scientific">Parastrongyloides trichosuri</name>
    <name type="common">Possum-specific nematode worm</name>
    <dbReference type="NCBI Taxonomy" id="131310"/>
    <lineage>
        <taxon>Eukaryota</taxon>
        <taxon>Metazoa</taxon>
        <taxon>Ecdysozoa</taxon>
        <taxon>Nematoda</taxon>
        <taxon>Chromadorea</taxon>
        <taxon>Rhabditida</taxon>
        <taxon>Tylenchina</taxon>
        <taxon>Panagrolaimomorpha</taxon>
        <taxon>Strongyloidoidea</taxon>
        <taxon>Strongyloididae</taxon>
        <taxon>Parastrongyloides</taxon>
    </lineage>
</organism>
<sequence>MFRVLLSHIMIEEKFISNGISPSICDVPKNVLTVKYENCTVEYGKELTPTQVKDKPDVVYDGNSSSYYTLLMTDPDAPSREDPKFGEVKHWLVMNIPGSDVSKGEEIAEYVGSGAPQGTGLHRYIFLLYKQPSKIDTDSEIKANRFTRNGRFNWNVKEFSKKYNLEGPIYGNFYQAQYDDYVPILHAQLSQESK</sequence>
<dbReference type="PANTHER" id="PTHR11362">
    <property type="entry name" value="PHOSPHATIDYLETHANOLAMINE-BINDING PROTEIN"/>
    <property type="match status" value="1"/>
</dbReference>
<dbReference type="STRING" id="131310.A0A0N4ZIC6"/>
<dbReference type="WBParaSite" id="PTRK_0000768200.1">
    <property type="protein sequence ID" value="PTRK_0000768200.1"/>
    <property type="gene ID" value="PTRK_0000768200"/>
</dbReference>
<dbReference type="Pfam" id="PF01161">
    <property type="entry name" value="PBP"/>
    <property type="match status" value="1"/>
</dbReference>
<proteinExistence type="inferred from homology"/>
<protein>
    <submittedName>
        <fullName evidence="3">Phosphatidylethanolamine-binding protein</fullName>
    </submittedName>
</protein>
<comment type="similarity">
    <text evidence="1">Belongs to the phosphatidylethanolamine-binding protein family.</text>
</comment>
<dbReference type="CDD" id="cd00866">
    <property type="entry name" value="PEBP_euk"/>
    <property type="match status" value="1"/>
</dbReference>
<dbReference type="InterPro" id="IPR001858">
    <property type="entry name" value="Phosphatidylethanolamine-bd_CS"/>
</dbReference>
<dbReference type="InterPro" id="IPR008914">
    <property type="entry name" value="PEBP"/>
</dbReference>
<dbReference type="Gene3D" id="3.90.280.10">
    <property type="entry name" value="PEBP-like"/>
    <property type="match status" value="1"/>
</dbReference>
<keyword evidence="2" id="KW-1185">Reference proteome</keyword>
<evidence type="ECO:0000256" key="1">
    <source>
        <dbReference type="ARBA" id="ARBA00007091"/>
    </source>
</evidence>